<feature type="compositionally biased region" description="Polar residues" evidence="1">
    <location>
        <begin position="523"/>
        <end position="532"/>
    </location>
</feature>
<gene>
    <name evidence="2" type="ORF">LAZ67_3001408</name>
</gene>
<sequence>MEAARDFLEMHRRYGDQLFSYIVTGDKSWVHHSTQETKRQSMACKKPEESASKKAKVIISEGKVMAIVFWDCKGVLLVDFLPPNTTVNAARYCEVLTKLRAAIKRKSPGLLSRKELLGHDNARPHAARTTQTLLENFKWEFFTHPPYSPDLAPSDFHLFPALKLHLGGKHFANDDEVQAEAKHWLRRQDTAWYNSGIKILLQRYQKCLDRNVRKKGSLPGTRGCRLPKLELKKFDGSWLEWLGWWAQFSTIHEDSTLSIVDKFQYLVQSMKENTRASRLVKSYPITADNYPKAIAALKDRFGDRVILTEVCVRQLLGLVVNNARRKTIGIENLYDKLESYLRSLESLGITAEQNAAFLYPLVESSLPEELITVWQRSALSGYNDEGEDTPQLVDGRLGSLLKFLRREVKGEERLAYVRAGFGASSNTRSTRPNSTRLHVAEVNKPREIDLMSCLFCRGDHWLRNCQKWLAMSIQKRREVLMRQRTCFKCFRLGHHGHQCWRCVECNICKKSHNTLLHLGEHLMSSQGPSSTKENIHPKTESNAEKPDVSFAGMHVRTAVPTALLATALVRLVNHLNEEKVVRALLDQGSQSSFIHRDVLQGLSIPVSKVDAQIYGINATKGEEVKDLAQFAIRPLGNQDWELPLQALVVNKMTGLLPSRDLRLPITEKLRDIQLADPQFMKSGKIDIILGADVYGLLLLPEIREMTRPSCVHKIRS</sequence>
<dbReference type="EMBL" id="CP092865">
    <property type="protein sequence ID" value="UYV64634.1"/>
    <property type="molecule type" value="Genomic_DNA"/>
</dbReference>
<dbReference type="Proteomes" id="UP001235939">
    <property type="component" value="Chromosome 03"/>
</dbReference>
<dbReference type="PANTHER" id="PTHR46060:SF1">
    <property type="entry name" value="MARINER MOS1 TRANSPOSASE-LIKE PROTEIN"/>
    <property type="match status" value="1"/>
</dbReference>
<dbReference type="InterPro" id="IPR052709">
    <property type="entry name" value="Transposase-MT_Hybrid"/>
</dbReference>
<protein>
    <submittedName>
        <fullName evidence="2">Uncharacterized protein</fullName>
    </submittedName>
</protein>
<accession>A0ABY6K6Z0</accession>
<dbReference type="InterPro" id="IPR001888">
    <property type="entry name" value="Transposase_1"/>
</dbReference>
<dbReference type="Pfam" id="PF03564">
    <property type="entry name" value="DUF1759"/>
    <property type="match status" value="1"/>
</dbReference>
<keyword evidence="3" id="KW-1185">Reference proteome</keyword>
<dbReference type="Gene3D" id="3.30.420.10">
    <property type="entry name" value="Ribonuclease H-like superfamily/Ribonuclease H"/>
    <property type="match status" value="1"/>
</dbReference>
<dbReference type="InterPro" id="IPR005312">
    <property type="entry name" value="DUF1759"/>
</dbReference>
<reference evidence="2 3" key="1">
    <citation type="submission" date="2022-01" db="EMBL/GenBank/DDBJ databases">
        <title>A chromosomal length assembly of Cordylochernes scorpioides.</title>
        <authorList>
            <person name="Zeh D."/>
            <person name="Zeh J."/>
        </authorList>
    </citation>
    <scope>NUCLEOTIDE SEQUENCE [LARGE SCALE GENOMIC DNA]</scope>
    <source>
        <strain evidence="2">IN4F17</strain>
        <tissue evidence="2">Whole Body</tissue>
    </source>
</reference>
<feature type="region of interest" description="Disordered" evidence="1">
    <location>
        <begin position="523"/>
        <end position="544"/>
    </location>
</feature>
<evidence type="ECO:0000313" key="3">
    <source>
        <dbReference type="Proteomes" id="UP001235939"/>
    </source>
</evidence>
<name>A0ABY6K6Z0_9ARAC</name>
<evidence type="ECO:0000256" key="1">
    <source>
        <dbReference type="SAM" id="MobiDB-lite"/>
    </source>
</evidence>
<evidence type="ECO:0000313" key="2">
    <source>
        <dbReference type="EMBL" id="UYV64634.1"/>
    </source>
</evidence>
<dbReference type="InterPro" id="IPR036397">
    <property type="entry name" value="RNaseH_sf"/>
</dbReference>
<feature type="compositionally biased region" description="Basic and acidic residues" evidence="1">
    <location>
        <begin position="533"/>
        <end position="544"/>
    </location>
</feature>
<organism evidence="2 3">
    <name type="scientific">Cordylochernes scorpioides</name>
    <dbReference type="NCBI Taxonomy" id="51811"/>
    <lineage>
        <taxon>Eukaryota</taxon>
        <taxon>Metazoa</taxon>
        <taxon>Ecdysozoa</taxon>
        <taxon>Arthropoda</taxon>
        <taxon>Chelicerata</taxon>
        <taxon>Arachnida</taxon>
        <taxon>Pseudoscorpiones</taxon>
        <taxon>Cheliferoidea</taxon>
        <taxon>Chernetidae</taxon>
        <taxon>Cordylochernes</taxon>
    </lineage>
</organism>
<dbReference type="Pfam" id="PF01359">
    <property type="entry name" value="Transposase_1"/>
    <property type="match status" value="1"/>
</dbReference>
<proteinExistence type="predicted"/>
<dbReference type="PANTHER" id="PTHR46060">
    <property type="entry name" value="MARINER MOS1 TRANSPOSASE-LIKE PROTEIN"/>
    <property type="match status" value="1"/>
</dbReference>